<dbReference type="InterPro" id="IPR017972">
    <property type="entry name" value="Cyt_P450_CS"/>
</dbReference>
<keyword evidence="14" id="KW-0472">Membrane</keyword>
<evidence type="ECO:0000256" key="14">
    <source>
        <dbReference type="SAM" id="Phobius"/>
    </source>
</evidence>
<dbReference type="InterPro" id="IPR002401">
    <property type="entry name" value="Cyt_P450_E_grp-I"/>
</dbReference>
<evidence type="ECO:0000256" key="3">
    <source>
        <dbReference type="ARBA" id="ARBA00004406"/>
    </source>
</evidence>
<keyword evidence="14" id="KW-0812">Transmembrane</keyword>
<evidence type="ECO:0000256" key="12">
    <source>
        <dbReference type="PIRSR" id="PIRSR602401-1"/>
    </source>
</evidence>
<evidence type="ECO:0000256" key="13">
    <source>
        <dbReference type="RuleBase" id="RU000461"/>
    </source>
</evidence>
<evidence type="ECO:0000313" key="15">
    <source>
        <dbReference type="EMBL" id="MBW20085.1"/>
    </source>
</evidence>
<keyword evidence="14" id="KW-1133">Transmembrane helix</keyword>
<keyword evidence="7" id="KW-0492">Microsome</keyword>
<accession>A0A2I9LNW9</accession>
<evidence type="ECO:0000256" key="10">
    <source>
        <dbReference type="ARBA" id="ARBA00023033"/>
    </source>
</evidence>
<dbReference type="PRINTS" id="PR00385">
    <property type="entry name" value="P450"/>
</dbReference>
<dbReference type="InterPro" id="IPR036396">
    <property type="entry name" value="Cyt_P450_sf"/>
</dbReference>
<dbReference type="SUPFAM" id="SSF48264">
    <property type="entry name" value="Cytochrome P450"/>
    <property type="match status" value="1"/>
</dbReference>
<keyword evidence="8 13" id="KW-0560">Oxidoreductase</keyword>
<dbReference type="PRINTS" id="PR00463">
    <property type="entry name" value="EP450I"/>
</dbReference>
<evidence type="ECO:0000256" key="8">
    <source>
        <dbReference type="ARBA" id="ARBA00023002"/>
    </source>
</evidence>
<evidence type="ECO:0000256" key="4">
    <source>
        <dbReference type="ARBA" id="ARBA00010617"/>
    </source>
</evidence>
<reference evidence="15" key="1">
    <citation type="journal article" date="2017" name="Toxicon">
        <title>Venom-gland transcriptomics and venom proteomics of the Hentz striped scorpion (Centruroides hentzi; Buthidae) reveal high toxin diversity in a harmless member of a lethal family.</title>
        <authorList>
            <person name="Ward M.J."/>
            <person name="Ellsworth S.A."/>
            <person name="Rokyta D.R."/>
        </authorList>
    </citation>
    <scope>NUCLEOTIDE SEQUENCE</scope>
    <source>
        <tissue evidence="15">Venom gland</tissue>
    </source>
</reference>
<dbReference type="GO" id="GO:0005506">
    <property type="term" value="F:iron ion binding"/>
    <property type="evidence" value="ECO:0007669"/>
    <property type="project" value="InterPro"/>
</dbReference>
<name>A0A2I9LNW9_9SCOR</name>
<evidence type="ECO:0000256" key="6">
    <source>
        <dbReference type="ARBA" id="ARBA00022723"/>
    </source>
</evidence>
<organism evidence="15">
    <name type="scientific">Centruroides hentzi</name>
    <dbReference type="NCBI Taxonomy" id="88313"/>
    <lineage>
        <taxon>Eukaryota</taxon>
        <taxon>Metazoa</taxon>
        <taxon>Ecdysozoa</taxon>
        <taxon>Arthropoda</taxon>
        <taxon>Chelicerata</taxon>
        <taxon>Arachnida</taxon>
        <taxon>Scorpiones</taxon>
        <taxon>Buthida</taxon>
        <taxon>Buthoidea</taxon>
        <taxon>Buthidae</taxon>
        <taxon>Centruroides</taxon>
    </lineage>
</organism>
<proteinExistence type="inferred from homology"/>
<protein>
    <submittedName>
        <fullName evidence="15">Cytochrome P450</fullName>
    </submittedName>
</protein>
<feature type="transmembrane region" description="Helical" evidence="14">
    <location>
        <begin position="6"/>
        <end position="22"/>
    </location>
</feature>
<dbReference type="AlphaFoldDB" id="A0A2I9LNW9"/>
<dbReference type="GO" id="GO:0020037">
    <property type="term" value="F:heme binding"/>
    <property type="evidence" value="ECO:0007669"/>
    <property type="project" value="InterPro"/>
</dbReference>
<keyword evidence="6 12" id="KW-0479">Metal-binding</keyword>
<keyword evidence="9 12" id="KW-0408">Iron</keyword>
<dbReference type="PANTHER" id="PTHR24302:SF15">
    <property type="entry name" value="FATTY-ACID PEROXYGENASE"/>
    <property type="match status" value="1"/>
</dbReference>
<evidence type="ECO:0000256" key="1">
    <source>
        <dbReference type="ARBA" id="ARBA00001971"/>
    </source>
</evidence>
<feature type="binding site" description="axial binding residue" evidence="12">
    <location>
        <position position="444"/>
    </location>
    <ligand>
        <name>heme</name>
        <dbReference type="ChEBI" id="CHEBI:30413"/>
    </ligand>
    <ligandPart>
        <name>Fe</name>
        <dbReference type="ChEBI" id="CHEBI:18248"/>
    </ligandPart>
</feature>
<comment type="cofactor">
    <cofactor evidence="1 12">
        <name>heme</name>
        <dbReference type="ChEBI" id="CHEBI:30413"/>
    </cofactor>
</comment>
<dbReference type="GO" id="GO:0008395">
    <property type="term" value="F:steroid hydroxylase activity"/>
    <property type="evidence" value="ECO:0007669"/>
    <property type="project" value="TreeGrafter"/>
</dbReference>
<evidence type="ECO:0000256" key="11">
    <source>
        <dbReference type="ARBA" id="ARBA00043906"/>
    </source>
</evidence>
<evidence type="ECO:0000256" key="9">
    <source>
        <dbReference type="ARBA" id="ARBA00023004"/>
    </source>
</evidence>
<dbReference type="InterPro" id="IPR001128">
    <property type="entry name" value="Cyt_P450"/>
</dbReference>
<keyword evidence="7" id="KW-0256">Endoplasmic reticulum</keyword>
<dbReference type="FunFam" id="1.10.630.10:FF:000182">
    <property type="entry name" value="Cytochrome P450 3A4"/>
    <property type="match status" value="1"/>
</dbReference>
<dbReference type="EMBL" id="GFWZ01000095">
    <property type="protein sequence ID" value="MBW20085.1"/>
    <property type="molecule type" value="Transcribed_RNA"/>
</dbReference>
<evidence type="ECO:0000256" key="7">
    <source>
        <dbReference type="ARBA" id="ARBA00022848"/>
    </source>
</evidence>
<dbReference type="Pfam" id="PF00067">
    <property type="entry name" value="p450"/>
    <property type="match status" value="1"/>
</dbReference>
<comment type="function">
    <text evidence="11">Cytochromes P450 are a group of heme-thiolate monooxygenases. They oxidize a variety of structurally unrelated compounds, including steroids, fatty acids, and xenobiotics.</text>
</comment>
<dbReference type="GO" id="GO:0016705">
    <property type="term" value="F:oxidoreductase activity, acting on paired donors, with incorporation or reduction of molecular oxygen"/>
    <property type="evidence" value="ECO:0007669"/>
    <property type="project" value="InterPro"/>
</dbReference>
<dbReference type="InterPro" id="IPR050705">
    <property type="entry name" value="Cytochrome_P450_3A"/>
</dbReference>
<dbReference type="PANTHER" id="PTHR24302">
    <property type="entry name" value="CYTOCHROME P450 FAMILY 3"/>
    <property type="match status" value="1"/>
</dbReference>
<keyword evidence="10 13" id="KW-0503">Monooxygenase</keyword>
<comment type="subcellular location">
    <subcellularLocation>
        <location evidence="3">Endoplasmic reticulum membrane</location>
        <topology evidence="3">Peripheral membrane protein</topology>
    </subcellularLocation>
    <subcellularLocation>
        <location evidence="2">Microsome membrane</location>
        <topology evidence="2">Peripheral membrane protein</topology>
    </subcellularLocation>
</comment>
<evidence type="ECO:0000256" key="2">
    <source>
        <dbReference type="ARBA" id="ARBA00004174"/>
    </source>
</evidence>
<dbReference type="PROSITE" id="PS00086">
    <property type="entry name" value="CYTOCHROME_P450"/>
    <property type="match status" value="1"/>
</dbReference>
<dbReference type="GO" id="GO:0005789">
    <property type="term" value="C:endoplasmic reticulum membrane"/>
    <property type="evidence" value="ECO:0007669"/>
    <property type="project" value="UniProtKB-SubCell"/>
</dbReference>
<dbReference type="Gene3D" id="1.10.630.10">
    <property type="entry name" value="Cytochrome P450"/>
    <property type="match status" value="1"/>
</dbReference>
<evidence type="ECO:0000256" key="5">
    <source>
        <dbReference type="ARBA" id="ARBA00022617"/>
    </source>
</evidence>
<keyword evidence="5 12" id="KW-0349">Heme</keyword>
<comment type="similarity">
    <text evidence="4 13">Belongs to the cytochrome P450 family.</text>
</comment>
<sequence>MHFYGAGLLSVFLCIVFFWIRWRKRRMNLFQRYGIPGPKPHFITGNMKEYHEKRNKCVEEWIKKYGNTFGFFIGAKPFIVCTDVDLIKTVQVKEFKNFSNKDLLLPDAGFPHKVINNFIELQKDETWKNTRSVISTSFTSGKLKMMSTLMDDPIKIFLKNIQKQKDEYFNIHQHFGNLTFDIVCRSAFGIETNVQNGEMKNLVKAMYIILNSDSSDILSVLSLCFPEFEPLPKYIRWFLDATRNAMRLTSIRILVNASRQIIDSRKKSNYHPPDLLQTLLDAEGDSSVGMNKLSTDTVIANAVGFMVAGYETITVTLEWCIHYITHYPDVQDKMRQEINDNVKESEDIQYSDLMNFKYMDQVISETLRLSPLSLLTTNRVCAEDFKYKDITIPKGAILVVGSPILQKHPDHWQEPEKFDPDRFSAENHIDPYIYQPFGAGPRNCIGMRLAQTIMKLTLANLIRSYKLEPYGNLEVEQEHSLFFSYPKDGIFVKAIPLMP</sequence>